<dbReference type="EMBL" id="CDMZ01001037">
    <property type="protein sequence ID" value="CEM26084.1"/>
    <property type="molecule type" value="Genomic_DNA"/>
</dbReference>
<accession>A0A0G4GBJ9</accession>
<reference evidence="2" key="1">
    <citation type="submission" date="2014-11" db="EMBL/GenBank/DDBJ databases">
        <authorList>
            <person name="Otto D Thomas"/>
            <person name="Naeem Raeece"/>
        </authorList>
    </citation>
    <scope>NUCLEOTIDE SEQUENCE</scope>
</reference>
<feature type="region of interest" description="Disordered" evidence="1">
    <location>
        <begin position="279"/>
        <end position="302"/>
    </location>
</feature>
<organism evidence="2">
    <name type="scientific">Chromera velia CCMP2878</name>
    <dbReference type="NCBI Taxonomy" id="1169474"/>
    <lineage>
        <taxon>Eukaryota</taxon>
        <taxon>Sar</taxon>
        <taxon>Alveolata</taxon>
        <taxon>Colpodellida</taxon>
        <taxon>Chromeraceae</taxon>
        <taxon>Chromera</taxon>
    </lineage>
</organism>
<evidence type="ECO:0000256" key="1">
    <source>
        <dbReference type="SAM" id="MobiDB-lite"/>
    </source>
</evidence>
<feature type="compositionally biased region" description="Polar residues" evidence="1">
    <location>
        <begin position="488"/>
        <end position="498"/>
    </location>
</feature>
<dbReference type="VEuPathDB" id="CryptoDB:Cvel_4442"/>
<feature type="region of interest" description="Disordered" evidence="1">
    <location>
        <begin position="447"/>
        <end position="498"/>
    </location>
</feature>
<dbReference type="AlphaFoldDB" id="A0A0G4GBJ9"/>
<sequence>MAFPLLSGLVSVLGGLQKGVSVLNTAIKKDEAATKVLATLRFLEKEISASKVPVRLTFRYAQRHCTRALACHAWVLLEDLLDDIAAFVDGIPDLETLEEEEEGSQQQMILRFQRMLGGEGRLAALEVLRTRLDSGLTSLSLMMATKADLGLSTVTWPDLPLEFSSSVHEDTLEELVYPLQRAREGERTEMELGKGQLFIKTFPGTTVKAKGAPTPIWKAMSPCCEMLWGSAGPLRESQNGDAGAPSRFSAFLEFRHLREGIAGSAFDEDEEVDGLDDLFPEGAPPLDPHSRNTKRAQSSRQTTLITRVLISGPSADRGPASHTHPARTIRLRAGGLRRFKAAEVHPALSVVKDLPRLQALSCPDVSPLDLVHELTVTVSPEASSSTSNSHVTPAAGTRVTRTLLWVPASARVSVEMFECAVCMAEENECIDDLGAARTHWGMIGARSEGSAATGSPESHPPATPTSVSESPYPPPASTRRPQGGAQRASGNVNQQTLQ</sequence>
<name>A0A0G4GBJ9_9ALVE</name>
<gene>
    <name evidence="2" type="ORF">Cvel_4442</name>
</gene>
<proteinExistence type="predicted"/>
<evidence type="ECO:0000313" key="2">
    <source>
        <dbReference type="EMBL" id="CEM26084.1"/>
    </source>
</evidence>
<protein>
    <submittedName>
        <fullName evidence="2">Uncharacterized protein</fullName>
    </submittedName>
</protein>